<organism evidence="1">
    <name type="scientific">viral metagenome</name>
    <dbReference type="NCBI Taxonomy" id="1070528"/>
    <lineage>
        <taxon>unclassified sequences</taxon>
        <taxon>metagenomes</taxon>
        <taxon>organismal metagenomes</taxon>
    </lineage>
</organism>
<reference evidence="1" key="1">
    <citation type="journal article" date="2020" name="Nature">
        <title>Giant virus diversity and host interactions through global metagenomics.</title>
        <authorList>
            <person name="Schulz F."/>
            <person name="Roux S."/>
            <person name="Paez-Espino D."/>
            <person name="Jungbluth S."/>
            <person name="Walsh D.A."/>
            <person name="Denef V.J."/>
            <person name="McMahon K.D."/>
            <person name="Konstantinidis K.T."/>
            <person name="Eloe-Fadrosh E.A."/>
            <person name="Kyrpides N.C."/>
            <person name="Woyke T."/>
        </authorList>
    </citation>
    <scope>NUCLEOTIDE SEQUENCE</scope>
    <source>
        <strain evidence="1">GVMAG-M-3300023179-63</strain>
    </source>
</reference>
<proteinExistence type="predicted"/>
<dbReference type="AlphaFoldDB" id="A0A6C0H454"/>
<dbReference type="EMBL" id="MN739864">
    <property type="protein sequence ID" value="QHT75160.1"/>
    <property type="molecule type" value="Genomic_DNA"/>
</dbReference>
<accession>A0A6C0H454</accession>
<sequence>MDSYIHEKISDSDLCNETYSLDILKKNINNLNKKVVLKTQKLTPQFCIKYILDTAIVSGNQESGVYTKEHILRLQTHISSQEFDKYYLEYVIKGNSNNTI</sequence>
<name>A0A6C0H454_9ZZZZ</name>
<evidence type="ECO:0000313" key="1">
    <source>
        <dbReference type="EMBL" id="QHT75160.1"/>
    </source>
</evidence>
<protein>
    <submittedName>
        <fullName evidence="1">Uncharacterized protein</fullName>
    </submittedName>
</protein>